<dbReference type="SUPFAM" id="SSF50475">
    <property type="entry name" value="FMN-binding split barrel"/>
    <property type="match status" value="1"/>
</dbReference>
<dbReference type="InterPro" id="IPR012349">
    <property type="entry name" value="Split_barrel_FMN-bd"/>
</dbReference>
<evidence type="ECO:0000259" key="1">
    <source>
        <dbReference type="Pfam" id="PF12766"/>
    </source>
</evidence>
<name>A0A9N9APG4_9GLOM</name>
<dbReference type="OrthoDB" id="434253at2759"/>
<sequence>MGSKIPPWKPILQNIINENMKTNINSVHMQFATYNSATLRPANRTVVFRGFAGEKSTHHNYDNSDGEPTPVVAVEPQIESGLLVITTDIRSQKIKHLSQNSSFEVAWWFTVTGEQVRLTGDAYILPHPSHPLLTAFPSKTLATHHFTPPTSAFNWETERIRFWHKISDEIRASFTRPTSGIPINEQEQENCLEKLSAVGETESEKEQVNKALENFALIVMKVDAVDYLQLYATPNKRTKWSFDETTNQWVSIKVVP</sequence>
<gene>
    <name evidence="2" type="ORF">AGERDE_LOCUS5992</name>
</gene>
<comment type="caution">
    <text evidence="2">The sequence shown here is derived from an EMBL/GenBank/DDBJ whole genome shotgun (WGS) entry which is preliminary data.</text>
</comment>
<accession>A0A9N9APG4</accession>
<reference evidence="2" key="1">
    <citation type="submission" date="2021-06" db="EMBL/GenBank/DDBJ databases">
        <authorList>
            <person name="Kallberg Y."/>
            <person name="Tangrot J."/>
            <person name="Rosling A."/>
        </authorList>
    </citation>
    <scope>NUCLEOTIDE SEQUENCE</scope>
    <source>
        <strain evidence="2">MT106</strain>
    </source>
</reference>
<dbReference type="AlphaFoldDB" id="A0A9N9APG4"/>
<dbReference type="InterPro" id="IPR024624">
    <property type="entry name" value="Pyridox_Oxase_Alr4036_FMN-bd"/>
</dbReference>
<dbReference type="PANTHER" id="PTHR28243:SF1">
    <property type="entry name" value="PYRIDOXAMINE 5'-PHOSPHATE OXIDASE ALR4036 FAMILY FMN-BINDING DOMAIN-CONTAINING PROTEIN"/>
    <property type="match status" value="1"/>
</dbReference>
<dbReference type="Gene3D" id="2.30.110.10">
    <property type="entry name" value="Electron Transport, Fmn-binding Protein, Chain A"/>
    <property type="match status" value="1"/>
</dbReference>
<dbReference type="EMBL" id="CAJVPL010000878">
    <property type="protein sequence ID" value="CAG8536944.1"/>
    <property type="molecule type" value="Genomic_DNA"/>
</dbReference>
<evidence type="ECO:0000313" key="2">
    <source>
        <dbReference type="EMBL" id="CAG8536944.1"/>
    </source>
</evidence>
<evidence type="ECO:0000313" key="3">
    <source>
        <dbReference type="Proteomes" id="UP000789831"/>
    </source>
</evidence>
<feature type="domain" description="Pyridoxamine 5'-phosphate oxidase Alr4036 family FMN-binding" evidence="1">
    <location>
        <begin position="6"/>
        <end position="125"/>
    </location>
</feature>
<dbReference type="Proteomes" id="UP000789831">
    <property type="component" value="Unassembled WGS sequence"/>
</dbReference>
<proteinExistence type="predicted"/>
<dbReference type="Pfam" id="PF12766">
    <property type="entry name" value="Pyridox_oxase_2"/>
    <property type="match status" value="1"/>
</dbReference>
<dbReference type="PANTHER" id="PTHR28243">
    <property type="entry name" value="AGL049CP"/>
    <property type="match status" value="1"/>
</dbReference>
<protein>
    <submittedName>
        <fullName evidence="2">12649_t:CDS:1</fullName>
    </submittedName>
</protein>
<keyword evidence="3" id="KW-1185">Reference proteome</keyword>
<dbReference type="GO" id="GO:0010181">
    <property type="term" value="F:FMN binding"/>
    <property type="evidence" value="ECO:0007669"/>
    <property type="project" value="InterPro"/>
</dbReference>
<organism evidence="2 3">
    <name type="scientific">Ambispora gerdemannii</name>
    <dbReference type="NCBI Taxonomy" id="144530"/>
    <lineage>
        <taxon>Eukaryota</taxon>
        <taxon>Fungi</taxon>
        <taxon>Fungi incertae sedis</taxon>
        <taxon>Mucoromycota</taxon>
        <taxon>Glomeromycotina</taxon>
        <taxon>Glomeromycetes</taxon>
        <taxon>Archaeosporales</taxon>
        <taxon>Ambisporaceae</taxon>
        <taxon>Ambispora</taxon>
    </lineage>
</organism>